<evidence type="ECO:0000313" key="2">
    <source>
        <dbReference type="Proteomes" id="UP000187181"/>
    </source>
</evidence>
<sequence>MNASAMLRKVNRLRFMTKALIKYSYRYINEIRKTRD</sequence>
<name>A0A1R3XQV3_9BACT</name>
<evidence type="ECO:0000313" key="1">
    <source>
        <dbReference type="EMBL" id="SIT94281.1"/>
    </source>
</evidence>
<gene>
    <name evidence="1" type="ORF">SAMN05444128_3476</name>
</gene>
<dbReference type="Proteomes" id="UP000187181">
    <property type="component" value="Unassembled WGS sequence"/>
</dbReference>
<proteinExistence type="predicted"/>
<dbReference type="STRING" id="1317125.SAMN05444128_3476"/>
<reference evidence="2" key="1">
    <citation type="submission" date="2017-01" db="EMBL/GenBank/DDBJ databases">
        <authorList>
            <person name="Varghese N."/>
            <person name="Submissions S."/>
        </authorList>
    </citation>
    <scope>NUCLEOTIDE SEQUENCE [LARGE SCALE GENOMIC DNA]</scope>
    <source>
        <strain evidence="2">LP100</strain>
    </source>
</reference>
<keyword evidence="2" id="KW-1185">Reference proteome</keyword>
<protein>
    <submittedName>
        <fullName evidence="1">Uncharacterized protein</fullName>
    </submittedName>
</protein>
<dbReference type="EMBL" id="FTPP01000004">
    <property type="protein sequence ID" value="SIT94281.1"/>
    <property type="molecule type" value="Genomic_DNA"/>
</dbReference>
<organism evidence="1 2">
    <name type="scientific">Pontibacter indicus</name>
    <dbReference type="NCBI Taxonomy" id="1317125"/>
    <lineage>
        <taxon>Bacteria</taxon>
        <taxon>Pseudomonadati</taxon>
        <taxon>Bacteroidota</taxon>
        <taxon>Cytophagia</taxon>
        <taxon>Cytophagales</taxon>
        <taxon>Hymenobacteraceae</taxon>
        <taxon>Pontibacter</taxon>
    </lineage>
</organism>
<accession>A0A1R3XQV3</accession>
<dbReference type="AlphaFoldDB" id="A0A1R3XQV3"/>